<comment type="similarity">
    <text evidence="1">Belongs to the cytochrome P450 family.</text>
</comment>
<evidence type="ECO:0000256" key="2">
    <source>
        <dbReference type="ARBA" id="ARBA00022723"/>
    </source>
</evidence>
<evidence type="ECO:0000256" key="3">
    <source>
        <dbReference type="ARBA" id="ARBA00023004"/>
    </source>
</evidence>
<dbReference type="AlphaFoldDB" id="A0AAN8PF01"/>
<evidence type="ECO:0000313" key="4">
    <source>
        <dbReference type="EMBL" id="KAK6170951.1"/>
    </source>
</evidence>
<dbReference type="InterPro" id="IPR050182">
    <property type="entry name" value="Cytochrome_P450_fam2"/>
</dbReference>
<dbReference type="InterPro" id="IPR001128">
    <property type="entry name" value="Cyt_P450"/>
</dbReference>
<protein>
    <recommendedName>
        <fullName evidence="6">Cytochrome P450</fullName>
    </recommendedName>
</protein>
<sequence>MPYNEAVLLEVLGKANITVNGVPHTVTEDTIFHGYVIPKDTIVIPNLDSVLSDGEIWGDPGVFRPDRFIVSSGKVTKPKEFIPFSIGESSHPFHFLFYIRIVAYSQFLG</sequence>
<dbReference type="GO" id="GO:0004497">
    <property type="term" value="F:monooxygenase activity"/>
    <property type="evidence" value="ECO:0007669"/>
    <property type="project" value="InterPro"/>
</dbReference>
<dbReference type="SUPFAM" id="SSF48264">
    <property type="entry name" value="Cytochrome P450"/>
    <property type="match status" value="1"/>
</dbReference>
<dbReference type="PRINTS" id="PR00463">
    <property type="entry name" value="EP450I"/>
</dbReference>
<keyword evidence="5" id="KW-1185">Reference proteome</keyword>
<dbReference type="EMBL" id="JAZGQO010000014">
    <property type="protein sequence ID" value="KAK6170951.1"/>
    <property type="molecule type" value="Genomic_DNA"/>
</dbReference>
<dbReference type="GO" id="GO:0016705">
    <property type="term" value="F:oxidoreductase activity, acting on paired donors, with incorporation or reduction of molecular oxygen"/>
    <property type="evidence" value="ECO:0007669"/>
    <property type="project" value="InterPro"/>
</dbReference>
<keyword evidence="3" id="KW-0408">Iron</keyword>
<dbReference type="Pfam" id="PF00067">
    <property type="entry name" value="p450"/>
    <property type="match status" value="1"/>
</dbReference>
<gene>
    <name evidence="4" type="ORF">SNE40_019229</name>
</gene>
<comment type="caution">
    <text evidence="4">The sequence shown here is derived from an EMBL/GenBank/DDBJ whole genome shotgun (WGS) entry which is preliminary data.</text>
</comment>
<keyword evidence="2" id="KW-0479">Metal-binding</keyword>
<dbReference type="GO" id="GO:0005506">
    <property type="term" value="F:iron ion binding"/>
    <property type="evidence" value="ECO:0007669"/>
    <property type="project" value="InterPro"/>
</dbReference>
<dbReference type="Gene3D" id="1.10.630.10">
    <property type="entry name" value="Cytochrome P450"/>
    <property type="match status" value="1"/>
</dbReference>
<organism evidence="4 5">
    <name type="scientific">Patella caerulea</name>
    <name type="common">Rayed Mediterranean limpet</name>
    <dbReference type="NCBI Taxonomy" id="87958"/>
    <lineage>
        <taxon>Eukaryota</taxon>
        <taxon>Metazoa</taxon>
        <taxon>Spiralia</taxon>
        <taxon>Lophotrochozoa</taxon>
        <taxon>Mollusca</taxon>
        <taxon>Gastropoda</taxon>
        <taxon>Patellogastropoda</taxon>
        <taxon>Patelloidea</taxon>
        <taxon>Patellidae</taxon>
        <taxon>Patella</taxon>
    </lineage>
</organism>
<dbReference type="InterPro" id="IPR036396">
    <property type="entry name" value="Cyt_P450_sf"/>
</dbReference>
<reference evidence="4 5" key="1">
    <citation type="submission" date="2024-01" db="EMBL/GenBank/DDBJ databases">
        <title>The genome of the rayed Mediterranean limpet Patella caerulea (Linnaeus, 1758).</title>
        <authorList>
            <person name="Anh-Thu Weber A."/>
            <person name="Halstead-Nussloch G."/>
        </authorList>
    </citation>
    <scope>NUCLEOTIDE SEQUENCE [LARGE SCALE GENOMIC DNA]</scope>
    <source>
        <strain evidence="4">AATW-2023a</strain>
        <tissue evidence="4">Whole specimen</tissue>
    </source>
</reference>
<evidence type="ECO:0000313" key="5">
    <source>
        <dbReference type="Proteomes" id="UP001347796"/>
    </source>
</evidence>
<dbReference type="Proteomes" id="UP001347796">
    <property type="component" value="Unassembled WGS sequence"/>
</dbReference>
<evidence type="ECO:0000256" key="1">
    <source>
        <dbReference type="ARBA" id="ARBA00010617"/>
    </source>
</evidence>
<name>A0AAN8PF01_PATCE</name>
<dbReference type="GO" id="GO:0020037">
    <property type="term" value="F:heme binding"/>
    <property type="evidence" value="ECO:0007669"/>
    <property type="project" value="InterPro"/>
</dbReference>
<dbReference type="PANTHER" id="PTHR24300">
    <property type="entry name" value="CYTOCHROME P450 508A4-RELATED"/>
    <property type="match status" value="1"/>
</dbReference>
<accession>A0AAN8PF01</accession>
<evidence type="ECO:0008006" key="6">
    <source>
        <dbReference type="Google" id="ProtNLM"/>
    </source>
</evidence>
<proteinExistence type="inferred from homology"/>
<dbReference type="InterPro" id="IPR002401">
    <property type="entry name" value="Cyt_P450_E_grp-I"/>
</dbReference>